<evidence type="ECO:0000313" key="2">
    <source>
        <dbReference type="EMBL" id="SVA76513.1"/>
    </source>
</evidence>
<name>A0A381YJ30_9ZZZZ</name>
<organism evidence="2">
    <name type="scientific">marine metagenome</name>
    <dbReference type="NCBI Taxonomy" id="408172"/>
    <lineage>
        <taxon>unclassified sequences</taxon>
        <taxon>metagenomes</taxon>
        <taxon>ecological metagenomes</taxon>
    </lineage>
</organism>
<feature type="region of interest" description="Disordered" evidence="1">
    <location>
        <begin position="161"/>
        <end position="193"/>
    </location>
</feature>
<proteinExistence type="predicted"/>
<accession>A0A381YJ30</accession>
<dbReference type="SUPFAM" id="SSF82171">
    <property type="entry name" value="DPP6 N-terminal domain-like"/>
    <property type="match status" value="1"/>
</dbReference>
<gene>
    <name evidence="2" type="ORF">METZ01_LOCUS129367</name>
</gene>
<reference evidence="2" key="1">
    <citation type="submission" date="2018-05" db="EMBL/GenBank/DDBJ databases">
        <authorList>
            <person name="Lanie J.A."/>
            <person name="Ng W.-L."/>
            <person name="Kazmierczak K.M."/>
            <person name="Andrzejewski T.M."/>
            <person name="Davidsen T.M."/>
            <person name="Wayne K.J."/>
            <person name="Tettelin H."/>
            <person name="Glass J.I."/>
            <person name="Rusch D."/>
            <person name="Podicherti R."/>
            <person name="Tsui H.-C.T."/>
            <person name="Winkler M.E."/>
        </authorList>
    </citation>
    <scope>NUCLEOTIDE SEQUENCE</scope>
</reference>
<dbReference type="AlphaFoldDB" id="A0A381YJ30"/>
<evidence type="ECO:0008006" key="3">
    <source>
        <dbReference type="Google" id="ProtNLM"/>
    </source>
</evidence>
<feature type="compositionally biased region" description="Acidic residues" evidence="1">
    <location>
        <begin position="163"/>
        <end position="187"/>
    </location>
</feature>
<feature type="non-terminal residue" evidence="2">
    <location>
        <position position="257"/>
    </location>
</feature>
<evidence type="ECO:0000256" key="1">
    <source>
        <dbReference type="SAM" id="MobiDB-lite"/>
    </source>
</evidence>
<sequence>MVSLTPPSRASVTRIMLPLVSGCALLLSFVTTSGYLPAPLAAQVREQVEIEFRRGSGGSSEIPNYRLAGRFAPYKIQELIHSTSVEPNWIENSERFWYSWEATDGETFYLVDPQAGTKIEIFDNDRIAAELTRITLDPWDGKHLPIRSIRFIDENTLQFEVESSQDDEEEEREDLEEQDQEEEEDGEGGGAEKKVFHFEYDVRTRDLRELANYESPDNHPSWASVSPDGQTVIFGREHNLYMMSGDDYVRILDARRG</sequence>
<protein>
    <recommendedName>
        <fullName evidence="3">Dipeptidylpeptidase IV N-terminal domain-containing protein</fullName>
    </recommendedName>
</protein>
<dbReference type="EMBL" id="UINC01018257">
    <property type="protein sequence ID" value="SVA76513.1"/>
    <property type="molecule type" value="Genomic_DNA"/>
</dbReference>